<feature type="domain" description="HTH araC/xylS-type" evidence="4">
    <location>
        <begin position="188"/>
        <end position="286"/>
    </location>
</feature>
<dbReference type="PRINTS" id="PR00032">
    <property type="entry name" value="HTHARAC"/>
</dbReference>
<dbReference type="InterPro" id="IPR009057">
    <property type="entry name" value="Homeodomain-like_sf"/>
</dbReference>
<dbReference type="GO" id="GO:0003700">
    <property type="term" value="F:DNA-binding transcription factor activity"/>
    <property type="evidence" value="ECO:0007669"/>
    <property type="project" value="InterPro"/>
</dbReference>
<dbReference type="Pfam" id="PF12833">
    <property type="entry name" value="HTH_18"/>
    <property type="match status" value="1"/>
</dbReference>
<dbReference type="SMART" id="SM00342">
    <property type="entry name" value="HTH_ARAC"/>
    <property type="match status" value="1"/>
</dbReference>
<dbReference type="Proteomes" id="UP000037953">
    <property type="component" value="Unassembled WGS sequence"/>
</dbReference>
<evidence type="ECO:0000256" key="2">
    <source>
        <dbReference type="ARBA" id="ARBA00023125"/>
    </source>
</evidence>
<reference evidence="6" key="2">
    <citation type="submission" date="2015-09" db="EMBL/GenBank/DDBJ databases">
        <title>Draft genome sequence of a multidrug-resistant Chryseobacterium indologenes isolate from Malaysia.</title>
        <authorList>
            <person name="Yu C.Y."/>
            <person name="Ang G.Y."/>
            <person name="Chan K.-G."/>
        </authorList>
    </citation>
    <scope>NUCLEOTIDE SEQUENCE [LARGE SCALE GENOMIC DNA]</scope>
    <source>
        <strain evidence="6">CI_885</strain>
    </source>
</reference>
<protein>
    <submittedName>
        <fullName evidence="5">AraC family transcriptional regulator</fullName>
    </submittedName>
</protein>
<dbReference type="SUPFAM" id="SSF46689">
    <property type="entry name" value="Homeodomain-like"/>
    <property type="match status" value="1"/>
</dbReference>
<comment type="caution">
    <text evidence="5">The sequence shown here is derived from an EMBL/GenBank/DDBJ whole genome shotgun (WGS) entry which is preliminary data.</text>
</comment>
<dbReference type="InterPro" id="IPR018060">
    <property type="entry name" value="HTH_AraC"/>
</dbReference>
<keyword evidence="1" id="KW-0805">Transcription regulation</keyword>
<name>A0A0N0ZV94_CHRID</name>
<gene>
    <name evidence="5" type="ORF">AOB46_08975</name>
</gene>
<evidence type="ECO:0000256" key="3">
    <source>
        <dbReference type="ARBA" id="ARBA00023163"/>
    </source>
</evidence>
<dbReference type="PATRIC" id="fig|253.9.peg.3548"/>
<proteinExistence type="predicted"/>
<accession>A0A0N0ZV94</accession>
<reference evidence="5 6" key="1">
    <citation type="journal article" date="2015" name="Genom Data">
        <title>Draft genome sequence of a multidrug-resistant Chryseobacterium indologenes isolate from Malaysia.</title>
        <authorList>
            <person name="Yu C.Y."/>
            <person name="Ang G.Y."/>
            <person name="Cheng H.J."/>
            <person name="Cheong Y.M."/>
            <person name="Yin W.F."/>
            <person name="Chan K.G."/>
        </authorList>
    </citation>
    <scope>NUCLEOTIDE SEQUENCE [LARGE SCALE GENOMIC DNA]</scope>
    <source>
        <strain evidence="5 6">CI_885</strain>
    </source>
</reference>
<dbReference type="InterPro" id="IPR020449">
    <property type="entry name" value="Tscrpt_reg_AraC-type_HTH"/>
</dbReference>
<sequence length="290" mass="33975">MKEFSIEPFLHAENNQQYINTKEISELLMLRPEPLLKPHKVSFYAVNFYCEGLGKHSVDFNCIDVKEKHMLFLSQNQIAQFHDPASYKGRVLIFTEDFLCRNNIQTQFFGLTNLFNDPLKLPYVCVESRFDELLSLFNFISEELSRPYSELQTCILNNYLFNILLIADQLYKPQDYILDTHPHKLLVSKFKSFVSQKLSRQYTIQDITDHLNVSIRTLEKAFVEIEKSTPKKWMAERMVLEIKRNLACKEYNISEVAYSLGFNEVTNFTKFFKSNTGLTPSQFRENLGPG</sequence>
<dbReference type="GO" id="GO:0043565">
    <property type="term" value="F:sequence-specific DNA binding"/>
    <property type="evidence" value="ECO:0007669"/>
    <property type="project" value="InterPro"/>
</dbReference>
<dbReference type="Gene3D" id="1.10.10.60">
    <property type="entry name" value="Homeodomain-like"/>
    <property type="match status" value="1"/>
</dbReference>
<organism evidence="5 6">
    <name type="scientific">Chryseobacterium indologenes</name>
    <name type="common">Flavobacterium indologenes</name>
    <dbReference type="NCBI Taxonomy" id="253"/>
    <lineage>
        <taxon>Bacteria</taxon>
        <taxon>Pseudomonadati</taxon>
        <taxon>Bacteroidota</taxon>
        <taxon>Flavobacteriia</taxon>
        <taxon>Flavobacteriales</taxon>
        <taxon>Weeksellaceae</taxon>
        <taxon>Chryseobacterium group</taxon>
        <taxon>Chryseobacterium</taxon>
    </lineage>
</organism>
<evidence type="ECO:0000313" key="6">
    <source>
        <dbReference type="Proteomes" id="UP000037953"/>
    </source>
</evidence>
<keyword evidence="3" id="KW-0804">Transcription</keyword>
<dbReference type="PANTHER" id="PTHR43280:SF32">
    <property type="entry name" value="TRANSCRIPTIONAL REGULATORY PROTEIN"/>
    <property type="match status" value="1"/>
</dbReference>
<dbReference type="EMBL" id="LJOD01000004">
    <property type="protein sequence ID" value="KPE51766.1"/>
    <property type="molecule type" value="Genomic_DNA"/>
</dbReference>
<dbReference type="PANTHER" id="PTHR43280">
    <property type="entry name" value="ARAC-FAMILY TRANSCRIPTIONAL REGULATOR"/>
    <property type="match status" value="1"/>
</dbReference>
<dbReference type="RefSeq" id="WP_062698439.1">
    <property type="nucleotide sequence ID" value="NZ_LJOD01000004.1"/>
</dbReference>
<evidence type="ECO:0000259" key="4">
    <source>
        <dbReference type="PROSITE" id="PS01124"/>
    </source>
</evidence>
<dbReference type="OrthoDB" id="2666928at2"/>
<evidence type="ECO:0000313" key="5">
    <source>
        <dbReference type="EMBL" id="KPE51766.1"/>
    </source>
</evidence>
<dbReference type="PROSITE" id="PS01124">
    <property type="entry name" value="HTH_ARAC_FAMILY_2"/>
    <property type="match status" value="1"/>
</dbReference>
<evidence type="ECO:0000256" key="1">
    <source>
        <dbReference type="ARBA" id="ARBA00023015"/>
    </source>
</evidence>
<keyword evidence="2" id="KW-0238">DNA-binding</keyword>
<dbReference type="AlphaFoldDB" id="A0A0N0ZV94"/>